<organism evidence="1 2">
    <name type="scientific">[Candida] jaroonii</name>
    <dbReference type="NCBI Taxonomy" id="467808"/>
    <lineage>
        <taxon>Eukaryota</taxon>
        <taxon>Fungi</taxon>
        <taxon>Dikarya</taxon>
        <taxon>Ascomycota</taxon>
        <taxon>Saccharomycotina</taxon>
        <taxon>Pichiomycetes</taxon>
        <taxon>Debaryomycetaceae</taxon>
        <taxon>Yamadazyma</taxon>
    </lineage>
</organism>
<evidence type="ECO:0000313" key="2">
    <source>
        <dbReference type="Proteomes" id="UP001152531"/>
    </source>
</evidence>
<keyword evidence="2" id="KW-1185">Reference proteome</keyword>
<gene>
    <name evidence="1" type="ORF">CLIB1444_01S18690</name>
</gene>
<sequence>MNYDTDKSFKKALQSASNPQFQLNSKKKNTRRKHRNSHLGCGTCKKRRIKCDENLPSCLNCLKGKLHCAYLNLDSNARNALRMAQYNQNLRNDKFEDSNDKSSSDNSPNPNPNSKNPTNSNSSTNLSGSVGTNNVTPQLTDPQQHLMAPGTNNNNNQNVYPVVQIPYPVYSNVNGVPMVQTVPQMVTVPLPLLQSQLMNQQIMQGQVAAAAAAGNQGPPQMNNVPQVSQIPIQHQHQQPPHQGSQYGMNPVMMGNQFPVNMVPMGVNMPMVIPNVQKSPKPQTNDQLQPQIPNQASNQTSNQNSNSTTPVTLQSNTVQINNDAQIKQSLSSTTLPALNSNVVSLPVPISTPMSESNSSDPSANISANISRASVHEDDVKLPPIVNNDKIPKISKLLS</sequence>
<comment type="caution">
    <text evidence="1">The sequence shown here is derived from an EMBL/GenBank/DDBJ whole genome shotgun (WGS) entry which is preliminary data.</text>
</comment>
<proteinExistence type="predicted"/>
<dbReference type="EMBL" id="CALSDN010000001">
    <property type="protein sequence ID" value="CAH6718975.1"/>
    <property type="molecule type" value="Genomic_DNA"/>
</dbReference>
<name>A0ACA9Y2Y1_9ASCO</name>
<protein>
    <submittedName>
        <fullName evidence="1">Uncharacterized protein</fullName>
    </submittedName>
</protein>
<evidence type="ECO:0000313" key="1">
    <source>
        <dbReference type="EMBL" id="CAH6718975.1"/>
    </source>
</evidence>
<accession>A0ACA9Y2Y1</accession>
<reference evidence="1" key="1">
    <citation type="submission" date="2022-06" db="EMBL/GenBank/DDBJ databases">
        <authorList>
            <person name="Legras J.-L."/>
            <person name="Devillers H."/>
            <person name="Grondin C."/>
        </authorList>
    </citation>
    <scope>NUCLEOTIDE SEQUENCE</scope>
    <source>
        <strain evidence="1">CLIB 1444</strain>
    </source>
</reference>
<dbReference type="Proteomes" id="UP001152531">
    <property type="component" value="Unassembled WGS sequence"/>
</dbReference>